<reference evidence="2" key="1">
    <citation type="journal article" date="2022" name="Mol. Ecol. Resour.">
        <title>The genomes of chicory, endive, great burdock and yacon provide insights into Asteraceae palaeo-polyploidization history and plant inulin production.</title>
        <authorList>
            <person name="Fan W."/>
            <person name="Wang S."/>
            <person name="Wang H."/>
            <person name="Wang A."/>
            <person name="Jiang F."/>
            <person name="Liu H."/>
            <person name="Zhao H."/>
            <person name="Xu D."/>
            <person name="Zhang Y."/>
        </authorList>
    </citation>
    <scope>NUCLEOTIDE SEQUENCE [LARGE SCALE GENOMIC DNA]</scope>
    <source>
        <strain evidence="2">cv. Yunnan</strain>
    </source>
</reference>
<comment type="caution">
    <text evidence="1">The sequence shown here is derived from an EMBL/GenBank/DDBJ whole genome shotgun (WGS) entry which is preliminary data.</text>
</comment>
<accession>A0ACB9J7S1</accession>
<sequence>MKNPTCSSCNNVNLIGVETENCSSTGSDSCISTRILSVTGRMKSNESIMDAALGESMEEVRVLGTVEVDKLSRGPREIGILKENRLHNYHRLNPTSIGHLFIYVITIEPGVYIPTNFTAHRVATKCLTGRPKMVEKAKIVFMLWVELEAMDVFLVHTR</sequence>
<protein>
    <submittedName>
        <fullName evidence="1">Uncharacterized protein</fullName>
    </submittedName>
</protein>
<evidence type="ECO:0000313" key="2">
    <source>
        <dbReference type="Proteomes" id="UP001056120"/>
    </source>
</evidence>
<reference evidence="1 2" key="2">
    <citation type="journal article" date="2022" name="Mol. Ecol. Resour.">
        <title>The genomes of chicory, endive, great burdock and yacon provide insights into Asteraceae paleo-polyploidization history and plant inulin production.</title>
        <authorList>
            <person name="Fan W."/>
            <person name="Wang S."/>
            <person name="Wang H."/>
            <person name="Wang A."/>
            <person name="Jiang F."/>
            <person name="Liu H."/>
            <person name="Zhao H."/>
            <person name="Xu D."/>
            <person name="Zhang Y."/>
        </authorList>
    </citation>
    <scope>NUCLEOTIDE SEQUENCE [LARGE SCALE GENOMIC DNA]</scope>
    <source>
        <strain evidence="2">cv. Yunnan</strain>
        <tissue evidence="1">Leaves</tissue>
    </source>
</reference>
<gene>
    <name evidence="1" type="ORF">L1987_16023</name>
</gene>
<keyword evidence="2" id="KW-1185">Reference proteome</keyword>
<name>A0ACB9J7S1_9ASTR</name>
<dbReference type="EMBL" id="CM042022">
    <property type="protein sequence ID" value="KAI3816330.1"/>
    <property type="molecule type" value="Genomic_DNA"/>
</dbReference>
<evidence type="ECO:0000313" key="1">
    <source>
        <dbReference type="EMBL" id="KAI3816330.1"/>
    </source>
</evidence>
<dbReference type="Proteomes" id="UP001056120">
    <property type="component" value="Linkage Group LG05"/>
</dbReference>
<proteinExistence type="predicted"/>
<organism evidence="1 2">
    <name type="scientific">Smallanthus sonchifolius</name>
    <dbReference type="NCBI Taxonomy" id="185202"/>
    <lineage>
        <taxon>Eukaryota</taxon>
        <taxon>Viridiplantae</taxon>
        <taxon>Streptophyta</taxon>
        <taxon>Embryophyta</taxon>
        <taxon>Tracheophyta</taxon>
        <taxon>Spermatophyta</taxon>
        <taxon>Magnoliopsida</taxon>
        <taxon>eudicotyledons</taxon>
        <taxon>Gunneridae</taxon>
        <taxon>Pentapetalae</taxon>
        <taxon>asterids</taxon>
        <taxon>campanulids</taxon>
        <taxon>Asterales</taxon>
        <taxon>Asteraceae</taxon>
        <taxon>Asteroideae</taxon>
        <taxon>Heliantheae alliance</taxon>
        <taxon>Millerieae</taxon>
        <taxon>Smallanthus</taxon>
    </lineage>
</organism>